<comment type="caution">
    <text evidence="1">The sequence shown here is derived from an EMBL/GenBank/DDBJ whole genome shotgun (WGS) entry which is preliminary data.</text>
</comment>
<organism evidence="1 2">
    <name type="scientific">Eumeta variegata</name>
    <name type="common">Bagworm moth</name>
    <name type="synonym">Eumeta japonica</name>
    <dbReference type="NCBI Taxonomy" id="151549"/>
    <lineage>
        <taxon>Eukaryota</taxon>
        <taxon>Metazoa</taxon>
        <taxon>Ecdysozoa</taxon>
        <taxon>Arthropoda</taxon>
        <taxon>Hexapoda</taxon>
        <taxon>Insecta</taxon>
        <taxon>Pterygota</taxon>
        <taxon>Neoptera</taxon>
        <taxon>Endopterygota</taxon>
        <taxon>Lepidoptera</taxon>
        <taxon>Glossata</taxon>
        <taxon>Ditrysia</taxon>
        <taxon>Tineoidea</taxon>
        <taxon>Psychidae</taxon>
        <taxon>Oiketicinae</taxon>
        <taxon>Eumeta</taxon>
    </lineage>
</organism>
<accession>A0A4C1Y922</accession>
<evidence type="ECO:0000313" key="2">
    <source>
        <dbReference type="Proteomes" id="UP000299102"/>
    </source>
</evidence>
<name>A0A4C1Y922_EUMVA</name>
<protein>
    <submittedName>
        <fullName evidence="1">Uncharacterized protein</fullName>
    </submittedName>
</protein>
<dbReference type="AlphaFoldDB" id="A0A4C1Y922"/>
<sequence length="88" mass="9606">MHILPNLAKGDTSFLKEHPARNERLQHRTPRYISRLPSGPSLFACLGVGLWCAYDFIQCGASPDEPAHFSAAARSATATALRQSLLVT</sequence>
<gene>
    <name evidence="1" type="ORF">EVAR_48942_1</name>
</gene>
<reference evidence="1 2" key="1">
    <citation type="journal article" date="2019" name="Commun. Biol.">
        <title>The bagworm genome reveals a unique fibroin gene that provides high tensile strength.</title>
        <authorList>
            <person name="Kono N."/>
            <person name="Nakamura H."/>
            <person name="Ohtoshi R."/>
            <person name="Tomita M."/>
            <person name="Numata K."/>
            <person name="Arakawa K."/>
        </authorList>
    </citation>
    <scope>NUCLEOTIDE SEQUENCE [LARGE SCALE GENOMIC DNA]</scope>
</reference>
<dbReference type="EMBL" id="BGZK01001092">
    <property type="protein sequence ID" value="GBP70935.1"/>
    <property type="molecule type" value="Genomic_DNA"/>
</dbReference>
<evidence type="ECO:0000313" key="1">
    <source>
        <dbReference type="EMBL" id="GBP70935.1"/>
    </source>
</evidence>
<dbReference type="Proteomes" id="UP000299102">
    <property type="component" value="Unassembled WGS sequence"/>
</dbReference>
<proteinExistence type="predicted"/>
<keyword evidence="2" id="KW-1185">Reference proteome</keyword>